<evidence type="ECO:0000256" key="6">
    <source>
        <dbReference type="ARBA" id="ARBA00024484"/>
    </source>
</evidence>
<gene>
    <name evidence="9" type="primary">ACSBG2</name>
</gene>
<evidence type="ECO:0000256" key="3">
    <source>
        <dbReference type="ARBA" id="ARBA00022741"/>
    </source>
</evidence>
<proteinExistence type="predicted"/>
<dbReference type="InterPro" id="IPR042099">
    <property type="entry name" value="ANL_N_sf"/>
</dbReference>
<comment type="catalytic activity">
    <reaction evidence="6">
        <text>a long-chain fatty acid + ATP + CoA = a long-chain fatty acyl-CoA + AMP + diphosphate</text>
        <dbReference type="Rhea" id="RHEA:15421"/>
        <dbReference type="ChEBI" id="CHEBI:30616"/>
        <dbReference type="ChEBI" id="CHEBI:33019"/>
        <dbReference type="ChEBI" id="CHEBI:57287"/>
        <dbReference type="ChEBI" id="CHEBI:57560"/>
        <dbReference type="ChEBI" id="CHEBI:83139"/>
        <dbReference type="ChEBI" id="CHEBI:456215"/>
        <dbReference type="EC" id="6.2.1.3"/>
    </reaction>
    <physiologicalReaction direction="left-to-right" evidence="6">
        <dbReference type="Rhea" id="RHEA:15422"/>
    </physiologicalReaction>
</comment>
<dbReference type="GO" id="GO:0005739">
    <property type="term" value="C:mitochondrion"/>
    <property type="evidence" value="ECO:0007669"/>
    <property type="project" value="Ensembl"/>
</dbReference>
<dbReference type="Pfam" id="PF00501">
    <property type="entry name" value="AMP-binding"/>
    <property type="match status" value="1"/>
</dbReference>
<feature type="domain" description="AMP-dependent synthetase/ligase" evidence="8">
    <location>
        <begin position="34"/>
        <end position="442"/>
    </location>
</feature>
<dbReference type="PANTHER" id="PTHR43272:SF101">
    <property type="entry name" value="ACYL-COA SYNTHETASE BUBBLEGUM FAMILY MEMBER 2-RELATED"/>
    <property type="match status" value="1"/>
</dbReference>
<name>A0A8C2V6S2_CHILA</name>
<dbReference type="GO" id="GO:0005829">
    <property type="term" value="C:cytosol"/>
    <property type="evidence" value="ECO:0007669"/>
    <property type="project" value="Ensembl"/>
</dbReference>
<evidence type="ECO:0000256" key="5">
    <source>
        <dbReference type="ARBA" id="ARBA00022840"/>
    </source>
</evidence>
<dbReference type="Gene3D" id="3.40.50.12780">
    <property type="entry name" value="N-terminal domain of ligase-like"/>
    <property type="match status" value="1"/>
</dbReference>
<dbReference type="PANTHER" id="PTHR43272">
    <property type="entry name" value="LONG-CHAIN-FATTY-ACID--COA LIGASE"/>
    <property type="match status" value="1"/>
</dbReference>
<protein>
    <recommendedName>
        <fullName evidence="7">long-chain-fatty-acid--CoA ligase</fullName>
        <ecNumber evidence="7">6.2.1.3</ecNumber>
    </recommendedName>
</protein>
<keyword evidence="4" id="KW-0443">Lipid metabolism</keyword>
<dbReference type="SUPFAM" id="SSF56801">
    <property type="entry name" value="Acetyl-CoA synthetase-like"/>
    <property type="match status" value="1"/>
</dbReference>
<dbReference type="OMA" id="ETCAYVC"/>
<dbReference type="EC" id="6.2.1.3" evidence="7"/>
<evidence type="ECO:0000256" key="2">
    <source>
        <dbReference type="ARBA" id="ARBA00022598"/>
    </source>
</evidence>
<reference evidence="9" key="1">
    <citation type="submission" date="2025-08" db="UniProtKB">
        <authorList>
            <consortium name="Ensembl"/>
        </authorList>
    </citation>
    <scope>IDENTIFICATION</scope>
</reference>
<keyword evidence="2" id="KW-0436">Ligase</keyword>
<dbReference type="GO" id="GO:0047676">
    <property type="term" value="F:arachidonate-CoA ligase activity"/>
    <property type="evidence" value="ECO:0007669"/>
    <property type="project" value="Ensembl"/>
</dbReference>
<keyword evidence="3" id="KW-0547">Nucleotide-binding</keyword>
<evidence type="ECO:0000259" key="8">
    <source>
        <dbReference type="Pfam" id="PF00501"/>
    </source>
</evidence>
<dbReference type="Pfam" id="PF23562">
    <property type="entry name" value="AMP-binding_C_3"/>
    <property type="match status" value="1"/>
</dbReference>
<evidence type="ECO:0000256" key="4">
    <source>
        <dbReference type="ARBA" id="ARBA00022832"/>
    </source>
</evidence>
<dbReference type="Proteomes" id="UP000694398">
    <property type="component" value="Unassembled WGS sequence"/>
</dbReference>
<evidence type="ECO:0000313" key="9">
    <source>
        <dbReference type="Ensembl" id="ENSCLAP00000010576.1"/>
    </source>
</evidence>
<accession>A0A8C2V6S2</accession>
<dbReference type="GO" id="GO:0005783">
    <property type="term" value="C:endoplasmic reticulum"/>
    <property type="evidence" value="ECO:0007669"/>
    <property type="project" value="TreeGrafter"/>
</dbReference>
<sequence>APRLWTTCRDGEVILRMTKHQPGHETPMTIPQLFQEAVKRFGAYPALAWKSKRKWETLTFTQYYEECRKAARALIKLGLQRFHGVGILGFNSVEWFIAAMGSILAGGLCVGIYSTCSADACQFVITHAKVNILVVENDEQLQKILSVKPYLALLSPATQPGWDDFMELGNSVPDAQLDQIIKSQKVNQCAVLVYTSGTVGDPTGVMLSHDNITWTAGAVVKDLRLPATSGKQERVLSYLPLSHVATQMIDIWIPLKIGSLIHFAQPDALRGTLISTLKEVKPTTFLGVPRIWEKLQETIKGRVGNFSGFNKKMFLWAKTTGLNVEAPERGSPGSMNYHVAKKLVFNKVRSSLGLDHCHSFLSVAAPLSQDTSEFFLSLDIPIGESYGLSESSGPHSVSSRANYRPLSCGKPLSSCKNMLLRENQDNVGEVCMWGRHVFMGYLDREDATMEVVDKEGWLHSGDVGFMDSQGFLYITGRIKELIITAAGENVAPFPIEDLVKTTIPIVSNAILVGNRAAFLSMLLTLKCEIDQVSGEPLDKLSWQAIDFCQALGSQASTVSEIVDSKDPLVYAAIQQGIDAVNKEAASSAQRIRKWAILRKDFSVRGGELGPTTKMRRYLITQKYKSQIESFYL</sequence>
<dbReference type="GO" id="GO:0047617">
    <property type="term" value="F:fatty acyl-CoA hydrolase activity"/>
    <property type="evidence" value="ECO:0007669"/>
    <property type="project" value="Ensembl"/>
</dbReference>
<keyword evidence="10" id="KW-1185">Reference proteome</keyword>
<dbReference type="InterPro" id="IPR000873">
    <property type="entry name" value="AMP-dep_synth/lig_dom"/>
</dbReference>
<organism evidence="9 10">
    <name type="scientific">Chinchilla lanigera</name>
    <name type="common">Long-tailed chinchilla</name>
    <name type="synonym">Chinchilla villidera</name>
    <dbReference type="NCBI Taxonomy" id="34839"/>
    <lineage>
        <taxon>Eukaryota</taxon>
        <taxon>Metazoa</taxon>
        <taxon>Chordata</taxon>
        <taxon>Craniata</taxon>
        <taxon>Vertebrata</taxon>
        <taxon>Euteleostomi</taxon>
        <taxon>Mammalia</taxon>
        <taxon>Eutheria</taxon>
        <taxon>Euarchontoglires</taxon>
        <taxon>Glires</taxon>
        <taxon>Rodentia</taxon>
        <taxon>Hystricomorpha</taxon>
        <taxon>Chinchillidae</taxon>
        <taxon>Chinchilla</taxon>
    </lineage>
</organism>
<dbReference type="AlphaFoldDB" id="A0A8C2V6S2"/>
<dbReference type="GeneTree" id="ENSGT00940000155332"/>
<keyword evidence="5" id="KW-0067">ATP-binding</keyword>
<dbReference type="GO" id="GO:0016020">
    <property type="term" value="C:membrane"/>
    <property type="evidence" value="ECO:0007669"/>
    <property type="project" value="TreeGrafter"/>
</dbReference>
<dbReference type="GO" id="GO:0005524">
    <property type="term" value="F:ATP binding"/>
    <property type="evidence" value="ECO:0007669"/>
    <property type="project" value="UniProtKB-KW"/>
</dbReference>
<reference evidence="9" key="2">
    <citation type="submission" date="2025-09" db="UniProtKB">
        <authorList>
            <consortium name="Ensembl"/>
        </authorList>
    </citation>
    <scope>IDENTIFICATION</scope>
</reference>
<evidence type="ECO:0000313" key="10">
    <source>
        <dbReference type="Proteomes" id="UP000694398"/>
    </source>
</evidence>
<keyword evidence="4" id="KW-0276">Fatty acid metabolism</keyword>
<dbReference type="Ensembl" id="ENSCLAT00000010707.1">
    <property type="protein sequence ID" value="ENSCLAP00000010576.1"/>
    <property type="gene ID" value="ENSCLAG00000007301.1"/>
</dbReference>
<evidence type="ECO:0000256" key="1">
    <source>
        <dbReference type="ARBA" id="ARBA00022490"/>
    </source>
</evidence>
<keyword evidence="1" id="KW-0963">Cytoplasm</keyword>
<evidence type="ECO:0000256" key="7">
    <source>
        <dbReference type="ARBA" id="ARBA00026121"/>
    </source>
</evidence>